<dbReference type="InterPro" id="IPR014718">
    <property type="entry name" value="GH-type_carb-bd"/>
</dbReference>
<evidence type="ECO:0000256" key="2">
    <source>
        <dbReference type="ARBA" id="ARBA00005866"/>
    </source>
</evidence>
<dbReference type="Proteomes" id="UP001164472">
    <property type="component" value="Chromosome"/>
</dbReference>
<dbReference type="KEGG" id="asem:NNL22_03415"/>
<dbReference type="CDD" id="cd09020">
    <property type="entry name" value="D-hex-6-P-epi_like"/>
    <property type="match status" value="1"/>
</dbReference>
<dbReference type="AlphaFoldDB" id="A0A9E8HLQ4"/>
<dbReference type="GO" id="GO:0047938">
    <property type="term" value="F:glucose-6-phosphate 1-epimerase activity"/>
    <property type="evidence" value="ECO:0007669"/>
    <property type="project" value="UniProtKB-UniRule"/>
</dbReference>
<reference evidence="6" key="1">
    <citation type="submission" date="2022-07" db="EMBL/GenBank/DDBJ databases">
        <title>Alkalimarinus sp. nov., isolated from gut of a Alitta virens.</title>
        <authorList>
            <person name="Yang A.I."/>
            <person name="Shin N.-R."/>
        </authorList>
    </citation>
    <scope>NUCLEOTIDE SEQUENCE</scope>
    <source>
        <strain evidence="6">FA028</strain>
    </source>
</reference>
<organism evidence="6 7">
    <name type="scientific">Alkalimarinus sediminis</name>
    <dbReference type="NCBI Taxonomy" id="1632866"/>
    <lineage>
        <taxon>Bacteria</taxon>
        <taxon>Pseudomonadati</taxon>
        <taxon>Pseudomonadota</taxon>
        <taxon>Gammaproteobacteria</taxon>
        <taxon>Alteromonadales</taxon>
        <taxon>Alteromonadaceae</taxon>
        <taxon>Alkalimarinus</taxon>
    </lineage>
</organism>
<accession>A0A9E8HLQ4</accession>
<comment type="similarity">
    <text evidence="2 4">Belongs to the glucose-6-phosphate 1-epimerase family.</text>
</comment>
<dbReference type="PANTHER" id="PTHR11122">
    <property type="entry name" value="APOSPORY-ASSOCIATED PROTEIN C-RELATED"/>
    <property type="match status" value="1"/>
</dbReference>
<dbReference type="GO" id="GO:0030246">
    <property type="term" value="F:carbohydrate binding"/>
    <property type="evidence" value="ECO:0007669"/>
    <property type="project" value="UniProtKB-UniRule"/>
</dbReference>
<dbReference type="EC" id="5.1.3.15" evidence="4"/>
<feature type="active site" evidence="5">
    <location>
        <position position="175"/>
    </location>
</feature>
<dbReference type="PIRSF" id="PIRSF016020">
    <property type="entry name" value="PHexose_mutarotase"/>
    <property type="match status" value="1"/>
</dbReference>
<dbReference type="EMBL" id="CP101527">
    <property type="protein sequence ID" value="UZW75657.1"/>
    <property type="molecule type" value="Genomic_DNA"/>
</dbReference>
<evidence type="ECO:0000313" key="6">
    <source>
        <dbReference type="EMBL" id="UZW75657.1"/>
    </source>
</evidence>
<keyword evidence="7" id="KW-1185">Reference proteome</keyword>
<dbReference type="InterPro" id="IPR008183">
    <property type="entry name" value="Aldose_1/G6P_1-epimerase"/>
</dbReference>
<dbReference type="PANTHER" id="PTHR11122:SF13">
    <property type="entry name" value="GLUCOSE-6-PHOSPHATE 1-EPIMERASE"/>
    <property type="match status" value="1"/>
</dbReference>
<feature type="active site" evidence="5">
    <location>
        <position position="275"/>
    </location>
</feature>
<gene>
    <name evidence="6" type="ORF">NNL22_03415</name>
</gene>
<evidence type="ECO:0000256" key="5">
    <source>
        <dbReference type="PIRSR" id="PIRSR016020-1"/>
    </source>
</evidence>
<sequence>MTIQTVMQQLSAAPSISLTDSRELYGSPESIELLHVKSPHCNAVVSIQGAQLLEFMPQDSQPWLWLSPKAIFSKGQPIRGGIPICAPWFGVNQQDPLKPKHGFVRTRNWQLVNITENDQGIVELTFSFTSDKSDTPLFPHAFSLKLVMTLAEHIHISFIAQNTGTETMPFSWALHSYFNVDNLKVAEVEGLNQHAYLDATQDLTRTIQHGPICFESEVDRVYENVGSEQVITGSPSLLLRGNNCPTAIVWNPGIKLAEKMADITSEHYDEYICVERGAAFANTWKVQPQQSITATLSILAST</sequence>
<evidence type="ECO:0000313" key="7">
    <source>
        <dbReference type="Proteomes" id="UP001164472"/>
    </source>
</evidence>
<dbReference type="InterPro" id="IPR011013">
    <property type="entry name" value="Gal_mutarotase_sf_dom"/>
</dbReference>
<evidence type="ECO:0000256" key="4">
    <source>
        <dbReference type="PIRNR" id="PIRNR016020"/>
    </source>
</evidence>
<protein>
    <recommendedName>
        <fullName evidence="4">Putative glucose-6-phosphate 1-epimerase</fullName>
        <ecNumber evidence="4">5.1.3.15</ecNumber>
    </recommendedName>
</protein>
<dbReference type="Pfam" id="PF01263">
    <property type="entry name" value="Aldose_epim"/>
    <property type="match status" value="1"/>
</dbReference>
<keyword evidence="3 4" id="KW-0413">Isomerase</keyword>
<proteinExistence type="inferred from homology"/>
<dbReference type="SUPFAM" id="SSF74650">
    <property type="entry name" value="Galactose mutarotase-like"/>
    <property type="match status" value="1"/>
</dbReference>
<evidence type="ECO:0000256" key="1">
    <source>
        <dbReference type="ARBA" id="ARBA00001096"/>
    </source>
</evidence>
<dbReference type="GO" id="GO:0005975">
    <property type="term" value="P:carbohydrate metabolic process"/>
    <property type="evidence" value="ECO:0007669"/>
    <property type="project" value="InterPro"/>
</dbReference>
<dbReference type="RefSeq" id="WP_251810518.1">
    <property type="nucleotide sequence ID" value="NZ_CP101527.1"/>
</dbReference>
<dbReference type="Gene3D" id="2.70.98.10">
    <property type="match status" value="1"/>
</dbReference>
<evidence type="ECO:0000256" key="3">
    <source>
        <dbReference type="ARBA" id="ARBA00023235"/>
    </source>
</evidence>
<comment type="catalytic activity">
    <reaction evidence="1">
        <text>alpha-D-glucose 6-phosphate = beta-D-glucose 6-phosphate</text>
        <dbReference type="Rhea" id="RHEA:16249"/>
        <dbReference type="ChEBI" id="CHEBI:58225"/>
        <dbReference type="ChEBI" id="CHEBI:58247"/>
        <dbReference type="EC" id="5.1.3.15"/>
    </reaction>
</comment>
<dbReference type="InterPro" id="IPR025532">
    <property type="entry name" value="G6P_1-epimerase"/>
</dbReference>
<name>A0A9E8HLQ4_9ALTE</name>